<feature type="transmembrane region" description="Helical" evidence="1">
    <location>
        <begin position="117"/>
        <end position="138"/>
    </location>
</feature>
<name>A0A3N0BS24_9MICC</name>
<organism evidence="2 3">
    <name type="scientific">Arthrobacter oryzae</name>
    <dbReference type="NCBI Taxonomy" id="409290"/>
    <lineage>
        <taxon>Bacteria</taxon>
        <taxon>Bacillati</taxon>
        <taxon>Actinomycetota</taxon>
        <taxon>Actinomycetes</taxon>
        <taxon>Micrococcales</taxon>
        <taxon>Micrococcaceae</taxon>
        <taxon>Arthrobacter</taxon>
    </lineage>
</organism>
<keyword evidence="1" id="KW-0472">Membrane</keyword>
<feature type="transmembrane region" description="Helical" evidence="1">
    <location>
        <begin position="184"/>
        <end position="205"/>
    </location>
</feature>
<feature type="transmembrane region" description="Helical" evidence="1">
    <location>
        <begin position="50"/>
        <end position="73"/>
    </location>
</feature>
<sequence length="207" mass="21812">MTAATTTLTAERSSTAVGRVARSATEIAQPPLVLSFLLILASLLGDRWMVSIWSGIVAALFICLVPFAVVLLLAKRGQLTDHHVGDKKQRRPVMLWTLGSSLIGCAILSVIGAPQPVWGLIGGILFGILALILVSPIWKISGHAMTLGGATVSAVLMFGWLGLPFVVAAPLVCWSRVYLRDHSAPQVIAGFITGIVAFGASYTLIVG</sequence>
<protein>
    <recommendedName>
        <fullName evidence="4">PAP2 superfamily protein</fullName>
    </recommendedName>
</protein>
<evidence type="ECO:0000313" key="2">
    <source>
        <dbReference type="EMBL" id="RNL51839.1"/>
    </source>
</evidence>
<dbReference type="RefSeq" id="WP_123256206.1">
    <property type="nucleotide sequence ID" value="NZ_RBED01000118.1"/>
</dbReference>
<dbReference type="Gene3D" id="1.20.144.10">
    <property type="entry name" value="Phosphatidic acid phosphatase type 2/haloperoxidase"/>
    <property type="match status" value="1"/>
</dbReference>
<dbReference type="Proteomes" id="UP000273807">
    <property type="component" value="Unassembled WGS sequence"/>
</dbReference>
<dbReference type="AlphaFoldDB" id="A0A3N0BS24"/>
<keyword evidence="1" id="KW-1133">Transmembrane helix</keyword>
<keyword evidence="3" id="KW-1185">Reference proteome</keyword>
<dbReference type="OrthoDB" id="4935320at2"/>
<feature type="transmembrane region" description="Helical" evidence="1">
    <location>
        <begin position="27"/>
        <end position="44"/>
    </location>
</feature>
<dbReference type="InterPro" id="IPR036938">
    <property type="entry name" value="PAP2/HPO_sf"/>
</dbReference>
<dbReference type="SUPFAM" id="SSF48317">
    <property type="entry name" value="Acid phosphatase/Vanadium-dependent haloperoxidase"/>
    <property type="match status" value="1"/>
</dbReference>
<feature type="transmembrane region" description="Helical" evidence="1">
    <location>
        <begin position="93"/>
        <end position="111"/>
    </location>
</feature>
<accession>A0A3N0BS24</accession>
<evidence type="ECO:0008006" key="4">
    <source>
        <dbReference type="Google" id="ProtNLM"/>
    </source>
</evidence>
<proteinExistence type="predicted"/>
<feature type="transmembrane region" description="Helical" evidence="1">
    <location>
        <begin position="150"/>
        <end position="172"/>
    </location>
</feature>
<comment type="caution">
    <text evidence="2">The sequence shown here is derived from an EMBL/GenBank/DDBJ whole genome shotgun (WGS) entry which is preliminary data.</text>
</comment>
<dbReference type="EMBL" id="RBED01000118">
    <property type="protein sequence ID" value="RNL51839.1"/>
    <property type="molecule type" value="Genomic_DNA"/>
</dbReference>
<reference evidence="2 3" key="1">
    <citation type="submission" date="2018-10" db="EMBL/GenBank/DDBJ databases">
        <title>Genome sequencing of Arthrobacter oryzae TNB02.</title>
        <authorList>
            <person name="Cho Y.-J."/>
            <person name="Cho A."/>
            <person name="Kim O.-S."/>
        </authorList>
    </citation>
    <scope>NUCLEOTIDE SEQUENCE [LARGE SCALE GENOMIC DNA]</scope>
    <source>
        <strain evidence="2 3">TNB02</strain>
    </source>
</reference>
<evidence type="ECO:0000256" key="1">
    <source>
        <dbReference type="SAM" id="Phobius"/>
    </source>
</evidence>
<keyword evidence="1" id="KW-0812">Transmembrane</keyword>
<evidence type="ECO:0000313" key="3">
    <source>
        <dbReference type="Proteomes" id="UP000273807"/>
    </source>
</evidence>
<gene>
    <name evidence="2" type="ORF">D7003_14875</name>
</gene>